<dbReference type="GO" id="GO:0034976">
    <property type="term" value="P:response to endoplasmic reticulum stress"/>
    <property type="evidence" value="ECO:0007669"/>
    <property type="project" value="TreeGrafter"/>
</dbReference>
<comment type="similarity">
    <text evidence="1">Belongs to the protein disulfide isomerase family.</text>
</comment>
<organism evidence="4 5">
    <name type="scientific">Syphacia muris</name>
    <dbReference type="NCBI Taxonomy" id="451379"/>
    <lineage>
        <taxon>Eukaryota</taxon>
        <taxon>Metazoa</taxon>
        <taxon>Ecdysozoa</taxon>
        <taxon>Nematoda</taxon>
        <taxon>Chromadorea</taxon>
        <taxon>Rhabditida</taxon>
        <taxon>Spirurina</taxon>
        <taxon>Oxyuridomorpha</taxon>
        <taxon>Oxyuroidea</taxon>
        <taxon>Oxyuridae</taxon>
        <taxon>Syphacia</taxon>
    </lineage>
</organism>
<dbReference type="GO" id="GO:0006457">
    <property type="term" value="P:protein folding"/>
    <property type="evidence" value="ECO:0007669"/>
    <property type="project" value="TreeGrafter"/>
</dbReference>
<feature type="compositionally biased region" description="Low complexity" evidence="2">
    <location>
        <begin position="477"/>
        <end position="487"/>
    </location>
</feature>
<dbReference type="GO" id="GO:0003756">
    <property type="term" value="F:protein disulfide isomerase activity"/>
    <property type="evidence" value="ECO:0007669"/>
    <property type="project" value="TreeGrafter"/>
</dbReference>
<proteinExistence type="inferred from homology"/>
<dbReference type="PANTHER" id="PTHR18929:SF240">
    <property type="entry name" value="PROTEIN DISULFIDE-ISOMERASE"/>
    <property type="match status" value="1"/>
</dbReference>
<keyword evidence="4" id="KW-1185">Reference proteome</keyword>
<feature type="compositionally biased region" description="Basic and acidic residues" evidence="2">
    <location>
        <begin position="450"/>
        <end position="466"/>
    </location>
</feature>
<evidence type="ECO:0000256" key="1">
    <source>
        <dbReference type="ARBA" id="ARBA00006347"/>
    </source>
</evidence>
<dbReference type="CDD" id="cd02982">
    <property type="entry name" value="PDI_b'_family"/>
    <property type="match status" value="1"/>
</dbReference>
<feature type="domain" description="Thioredoxin" evidence="3">
    <location>
        <begin position="279"/>
        <end position="356"/>
    </location>
</feature>
<protein>
    <submittedName>
        <fullName evidence="5">Thioredoxin domain-containing protein</fullName>
    </submittedName>
</protein>
<dbReference type="Gene3D" id="3.40.30.10">
    <property type="entry name" value="Glutaredoxin"/>
    <property type="match status" value="2"/>
</dbReference>
<dbReference type="SUPFAM" id="SSF52833">
    <property type="entry name" value="Thioredoxin-like"/>
    <property type="match status" value="2"/>
</dbReference>
<dbReference type="Pfam" id="PF13848">
    <property type="entry name" value="Thioredoxin_6"/>
    <property type="match status" value="1"/>
</dbReference>
<dbReference type="InterPro" id="IPR013766">
    <property type="entry name" value="Thioredoxin_domain"/>
</dbReference>
<dbReference type="Pfam" id="PF00085">
    <property type="entry name" value="Thioredoxin"/>
    <property type="match status" value="1"/>
</dbReference>
<feature type="compositionally biased region" description="Basic and acidic residues" evidence="2">
    <location>
        <begin position="370"/>
        <end position="427"/>
    </location>
</feature>
<reference evidence="5" key="1">
    <citation type="submission" date="2016-04" db="UniProtKB">
        <authorList>
            <consortium name="WormBaseParasite"/>
        </authorList>
    </citation>
    <scope>IDENTIFICATION</scope>
</reference>
<name>A0A0N5AR44_9BILA</name>
<dbReference type="PANTHER" id="PTHR18929">
    <property type="entry name" value="PROTEIN DISULFIDE ISOMERASE"/>
    <property type="match status" value="1"/>
</dbReference>
<feature type="compositionally biased region" description="Basic residues" evidence="2">
    <location>
        <begin position="467"/>
        <end position="476"/>
    </location>
</feature>
<dbReference type="STRING" id="451379.A0A0N5AR44"/>
<feature type="compositionally biased region" description="Basic and acidic residues" evidence="2">
    <location>
        <begin position="488"/>
        <end position="512"/>
    </location>
</feature>
<dbReference type="InterPro" id="IPR036249">
    <property type="entry name" value="Thioredoxin-like_sf"/>
</dbReference>
<evidence type="ECO:0000256" key="2">
    <source>
        <dbReference type="SAM" id="MobiDB-lite"/>
    </source>
</evidence>
<dbReference type="AlphaFoldDB" id="A0A0N5AR44"/>
<dbReference type="WBParaSite" id="SMUV_0000717701-mRNA-1">
    <property type="protein sequence ID" value="SMUV_0000717701-mRNA-1"/>
    <property type="gene ID" value="SMUV_0000717701"/>
</dbReference>
<dbReference type="GO" id="GO:0005783">
    <property type="term" value="C:endoplasmic reticulum"/>
    <property type="evidence" value="ECO:0007669"/>
    <property type="project" value="TreeGrafter"/>
</dbReference>
<evidence type="ECO:0000313" key="4">
    <source>
        <dbReference type="Proteomes" id="UP000046393"/>
    </source>
</evidence>
<sequence>MSVSVFRSKLTSDGRRRLQFVRELLFHLHRHPATDTNNYLYRMCPCPFYNISTTTLPCSISSSIAACGVINYENRKKSLRQTKLLRLRNAIHSQLPNKKLKDLVIDFNRHSKQGTFGKEYKYYGILIESKLSDDYDDFVDEFNKAAQKYENKVKFMFMNTDVEENWQAIEYLGLIAEDVPSVLFIILDKGLTKFKMPYGEITKDRIEKFIDDCFDGKAVSFAKSEDVPDDWDAKPVKQLVGKNFEENVFVEGRHSFVLFCKLLLASKVEPIYNLTLTDAPWCTACQSTMPEFDKLGLLYNSDDNVIIAKVDSTANEVPKMPVFDVPTIALFVNGGRKPIYYTDTVRTAKAFSDFIKKHTQKEDKEEEVAVETKEESTKKTTKETTDINKKTTGKKSEKAEKKTGKTEKQMKAGKKDKTEEKSNEKPKRGSKSKQSKDTSSEQKSTTKSKASAEKTKQAKKGKDDKKVKKSGSRKTKSSSSKAKATSESAKKGSKENNKKRGKTSDKKQKTEL</sequence>
<evidence type="ECO:0000313" key="5">
    <source>
        <dbReference type="WBParaSite" id="SMUV_0000717701-mRNA-1"/>
    </source>
</evidence>
<accession>A0A0N5AR44</accession>
<evidence type="ECO:0000259" key="3">
    <source>
        <dbReference type="Pfam" id="PF00085"/>
    </source>
</evidence>
<dbReference type="Proteomes" id="UP000046393">
    <property type="component" value="Unplaced"/>
</dbReference>
<feature type="region of interest" description="Disordered" evidence="2">
    <location>
        <begin position="362"/>
        <end position="512"/>
    </location>
</feature>